<proteinExistence type="predicted"/>
<organism evidence="1 2">
    <name type="scientific">Aplosporella prunicola CBS 121167</name>
    <dbReference type="NCBI Taxonomy" id="1176127"/>
    <lineage>
        <taxon>Eukaryota</taxon>
        <taxon>Fungi</taxon>
        <taxon>Dikarya</taxon>
        <taxon>Ascomycota</taxon>
        <taxon>Pezizomycotina</taxon>
        <taxon>Dothideomycetes</taxon>
        <taxon>Dothideomycetes incertae sedis</taxon>
        <taxon>Botryosphaeriales</taxon>
        <taxon>Aplosporellaceae</taxon>
        <taxon>Aplosporella</taxon>
    </lineage>
</organism>
<dbReference type="EMBL" id="ML995509">
    <property type="protein sequence ID" value="KAF2136925.1"/>
    <property type="molecule type" value="Genomic_DNA"/>
</dbReference>
<dbReference type="Pfam" id="PF11578">
    <property type="entry name" value="DUF3237"/>
    <property type="match status" value="1"/>
</dbReference>
<dbReference type="RefSeq" id="XP_033392643.1">
    <property type="nucleotide sequence ID" value="XM_033544463.1"/>
</dbReference>
<dbReference type="AlphaFoldDB" id="A0A6A6B0Z3"/>
<evidence type="ECO:0000313" key="1">
    <source>
        <dbReference type="EMBL" id="KAF2136925.1"/>
    </source>
</evidence>
<keyword evidence="2" id="KW-1185">Reference proteome</keyword>
<sequence length="180" mass="19591">MAKQLTGYPSLKPAFILKASDPCLNVTDSNPVGTTAGGSNLTHWQTSTGTLTSAEGFEPKLEADIFFGADWMTIDANQPRARPDVKAVAKTKDGAVIALSYTGVFQITKELQEVLEGKPVEKTFPFGTESEHTFEAGDPRYSFLGHHKFVGNGRFVVQQNPTRITVETRISQVVPSTDED</sequence>
<evidence type="ECO:0000313" key="2">
    <source>
        <dbReference type="Proteomes" id="UP000799438"/>
    </source>
</evidence>
<dbReference type="OrthoDB" id="2544694at2759"/>
<protein>
    <submittedName>
        <fullName evidence="1">Uncharacterized protein</fullName>
    </submittedName>
</protein>
<dbReference type="Gene3D" id="2.40.160.20">
    <property type="match status" value="1"/>
</dbReference>
<accession>A0A6A6B0Z3</accession>
<dbReference type="Proteomes" id="UP000799438">
    <property type="component" value="Unassembled WGS sequence"/>
</dbReference>
<name>A0A6A6B0Z3_9PEZI</name>
<reference evidence="1" key="1">
    <citation type="journal article" date="2020" name="Stud. Mycol.">
        <title>101 Dothideomycetes genomes: a test case for predicting lifestyles and emergence of pathogens.</title>
        <authorList>
            <person name="Haridas S."/>
            <person name="Albert R."/>
            <person name="Binder M."/>
            <person name="Bloem J."/>
            <person name="Labutti K."/>
            <person name="Salamov A."/>
            <person name="Andreopoulos B."/>
            <person name="Baker S."/>
            <person name="Barry K."/>
            <person name="Bills G."/>
            <person name="Bluhm B."/>
            <person name="Cannon C."/>
            <person name="Castanera R."/>
            <person name="Culley D."/>
            <person name="Daum C."/>
            <person name="Ezra D."/>
            <person name="Gonzalez J."/>
            <person name="Henrissat B."/>
            <person name="Kuo A."/>
            <person name="Liang C."/>
            <person name="Lipzen A."/>
            <person name="Lutzoni F."/>
            <person name="Magnuson J."/>
            <person name="Mondo S."/>
            <person name="Nolan M."/>
            <person name="Ohm R."/>
            <person name="Pangilinan J."/>
            <person name="Park H.-J."/>
            <person name="Ramirez L."/>
            <person name="Alfaro M."/>
            <person name="Sun H."/>
            <person name="Tritt A."/>
            <person name="Yoshinaga Y."/>
            <person name="Zwiers L.-H."/>
            <person name="Turgeon B."/>
            <person name="Goodwin S."/>
            <person name="Spatafora J."/>
            <person name="Crous P."/>
            <person name="Grigoriev I."/>
        </authorList>
    </citation>
    <scope>NUCLEOTIDE SEQUENCE</scope>
    <source>
        <strain evidence="1">CBS 121167</strain>
    </source>
</reference>
<dbReference type="GeneID" id="54301959"/>
<gene>
    <name evidence="1" type="ORF">K452DRAFT_322081</name>
</gene>